<feature type="compositionally biased region" description="Gly residues" evidence="1">
    <location>
        <begin position="206"/>
        <end position="217"/>
    </location>
</feature>
<keyword evidence="2" id="KW-0472">Membrane</keyword>
<gene>
    <name evidence="4" type="ORF">M422DRAFT_779727</name>
</gene>
<keyword evidence="3" id="KW-0732">Signal</keyword>
<dbReference type="EMBL" id="KN837121">
    <property type="protein sequence ID" value="KIJ43730.1"/>
    <property type="molecule type" value="Genomic_DNA"/>
</dbReference>
<feature type="chain" id="PRO_5002215516" evidence="3">
    <location>
        <begin position="26"/>
        <end position="408"/>
    </location>
</feature>
<feature type="compositionally biased region" description="Low complexity" evidence="1">
    <location>
        <begin position="175"/>
        <end position="205"/>
    </location>
</feature>
<feature type="compositionally biased region" description="Polar residues" evidence="1">
    <location>
        <begin position="227"/>
        <end position="236"/>
    </location>
</feature>
<evidence type="ECO:0000313" key="5">
    <source>
        <dbReference type="Proteomes" id="UP000054279"/>
    </source>
</evidence>
<feature type="region of interest" description="Disordered" evidence="1">
    <location>
        <begin position="166"/>
        <end position="237"/>
    </location>
</feature>
<protein>
    <submittedName>
        <fullName evidence="4">Uncharacterized protein</fullName>
    </submittedName>
</protein>
<keyword evidence="5" id="KW-1185">Reference proteome</keyword>
<proteinExistence type="predicted"/>
<reference evidence="4 5" key="1">
    <citation type="submission" date="2014-06" db="EMBL/GenBank/DDBJ databases">
        <title>Evolutionary Origins and Diversification of the Mycorrhizal Mutualists.</title>
        <authorList>
            <consortium name="DOE Joint Genome Institute"/>
            <consortium name="Mycorrhizal Genomics Consortium"/>
            <person name="Kohler A."/>
            <person name="Kuo A."/>
            <person name="Nagy L.G."/>
            <person name="Floudas D."/>
            <person name="Copeland A."/>
            <person name="Barry K.W."/>
            <person name="Cichocki N."/>
            <person name="Veneault-Fourrey C."/>
            <person name="LaButti K."/>
            <person name="Lindquist E.A."/>
            <person name="Lipzen A."/>
            <person name="Lundell T."/>
            <person name="Morin E."/>
            <person name="Murat C."/>
            <person name="Riley R."/>
            <person name="Ohm R."/>
            <person name="Sun H."/>
            <person name="Tunlid A."/>
            <person name="Henrissat B."/>
            <person name="Grigoriev I.V."/>
            <person name="Hibbett D.S."/>
            <person name="Martin F."/>
        </authorList>
    </citation>
    <scope>NUCLEOTIDE SEQUENCE [LARGE SCALE GENOMIC DNA]</scope>
    <source>
        <strain evidence="4 5">SS14</strain>
    </source>
</reference>
<organism evidence="4 5">
    <name type="scientific">Sphaerobolus stellatus (strain SS14)</name>
    <dbReference type="NCBI Taxonomy" id="990650"/>
    <lineage>
        <taxon>Eukaryota</taxon>
        <taxon>Fungi</taxon>
        <taxon>Dikarya</taxon>
        <taxon>Basidiomycota</taxon>
        <taxon>Agaricomycotina</taxon>
        <taxon>Agaricomycetes</taxon>
        <taxon>Phallomycetidae</taxon>
        <taxon>Geastrales</taxon>
        <taxon>Sphaerobolaceae</taxon>
        <taxon>Sphaerobolus</taxon>
    </lineage>
</organism>
<feature type="compositionally biased region" description="Low complexity" evidence="1">
    <location>
        <begin position="370"/>
        <end position="380"/>
    </location>
</feature>
<feature type="region of interest" description="Disordered" evidence="1">
    <location>
        <begin position="326"/>
        <end position="408"/>
    </location>
</feature>
<dbReference type="Proteomes" id="UP000054279">
    <property type="component" value="Unassembled WGS sequence"/>
</dbReference>
<keyword evidence="2" id="KW-1133">Transmembrane helix</keyword>
<sequence length="408" mass="42174">MPSVTSFLTAATGLVAVFMALGANADNVKVTANCSTDTWTFNQENQSPCEVSARLQAFCHGGVFQITPLAHNKAYSGPQKGASDPCVCSTVTYSLVAACAACQDGAPLPWTNWITNCAQSDISISKYPEDIPQNTSIPQWAFLDVVSVNDWDVTASLNLANQHLPDITETKDDGTPINSTTSSTSIAPSPTPTVAGSNAGPNAGPSSGGGSSGGDGNSGQDQDGKPSASTSAKQSNVGPIVGGVVGGVGALLLIGGLAVFLIRRKSRRRNGSTPIMAAAVRNNNNPDFTRPAPVGSPLPIVAPFYINGTPAPEQQTQKGYVQYPQVVPSPPPQYPSQPGLSVPAADPSYTTEPYIQDRQSLTYFPNPYGSPSSPATFTSTPSPPYGQRHGTAPFPSPPAMGYSGSAEV</sequence>
<evidence type="ECO:0000256" key="3">
    <source>
        <dbReference type="SAM" id="SignalP"/>
    </source>
</evidence>
<feature type="signal peptide" evidence="3">
    <location>
        <begin position="1"/>
        <end position="25"/>
    </location>
</feature>
<dbReference type="AlphaFoldDB" id="A0A0C9VXS3"/>
<accession>A0A0C9VXS3</accession>
<dbReference type="HOGENOM" id="CLU_053888_0_0_1"/>
<evidence type="ECO:0000256" key="1">
    <source>
        <dbReference type="SAM" id="MobiDB-lite"/>
    </source>
</evidence>
<dbReference type="OrthoDB" id="2576311at2759"/>
<name>A0A0C9VXS3_SPHS4</name>
<evidence type="ECO:0000256" key="2">
    <source>
        <dbReference type="SAM" id="Phobius"/>
    </source>
</evidence>
<evidence type="ECO:0000313" key="4">
    <source>
        <dbReference type="EMBL" id="KIJ43730.1"/>
    </source>
</evidence>
<feature type="compositionally biased region" description="Polar residues" evidence="1">
    <location>
        <begin position="348"/>
        <end position="363"/>
    </location>
</feature>
<dbReference type="Gene3D" id="1.20.5.510">
    <property type="entry name" value="Single helix bin"/>
    <property type="match status" value="1"/>
</dbReference>
<keyword evidence="2" id="KW-0812">Transmembrane</keyword>
<feature type="transmembrane region" description="Helical" evidence="2">
    <location>
        <begin position="240"/>
        <end position="262"/>
    </location>
</feature>